<comment type="caution">
    <text evidence="1">The sequence shown here is derived from an EMBL/GenBank/DDBJ whole genome shotgun (WGS) entry which is preliminary data.</text>
</comment>
<gene>
    <name evidence="1" type="ORF">C7Y72_14215</name>
</gene>
<dbReference type="AlphaFoldDB" id="A0A2T4UED0"/>
<dbReference type="Proteomes" id="UP000240739">
    <property type="component" value="Unassembled WGS sequence"/>
</dbReference>
<protein>
    <submittedName>
        <fullName evidence="1">Uncharacterized protein</fullName>
    </submittedName>
</protein>
<reference evidence="1 2" key="1">
    <citation type="submission" date="2018-03" db="EMBL/GenBank/DDBJ databases">
        <title>Aquarubrobacter algicola gen. nov., sp. nov., a novel actinobacterium isolated from shallow eutrophic lake during the end of cyanobacterial harmful algal blooms.</title>
        <authorList>
            <person name="Chun S.J."/>
        </authorList>
    </citation>
    <scope>NUCLEOTIDE SEQUENCE [LARGE SCALE GENOMIC DNA]</scope>
    <source>
        <strain evidence="1 2">Seoho-28</strain>
    </source>
</reference>
<organism evidence="1 2">
    <name type="scientific">Paraconexibacter algicola</name>
    <dbReference type="NCBI Taxonomy" id="2133960"/>
    <lineage>
        <taxon>Bacteria</taxon>
        <taxon>Bacillati</taxon>
        <taxon>Actinomycetota</taxon>
        <taxon>Thermoleophilia</taxon>
        <taxon>Solirubrobacterales</taxon>
        <taxon>Paraconexibacteraceae</taxon>
        <taxon>Paraconexibacter</taxon>
    </lineage>
</organism>
<proteinExistence type="predicted"/>
<evidence type="ECO:0000313" key="1">
    <source>
        <dbReference type="EMBL" id="PTL56144.1"/>
    </source>
</evidence>
<accession>A0A2T4UED0</accession>
<evidence type="ECO:0000313" key="2">
    <source>
        <dbReference type="Proteomes" id="UP000240739"/>
    </source>
</evidence>
<sequence length="87" mass="9265">MSNPASDEPSPDPAFDADDLARIVRTYGYSGRDVWLIVAQLLRHPPNLAAMADEIDAIAAGVDAMGPFEAELAAFEAGLADRLRASH</sequence>
<dbReference type="RefSeq" id="WP_107569863.1">
    <property type="nucleotide sequence ID" value="NZ_PYYB01000002.1"/>
</dbReference>
<keyword evidence="2" id="KW-1185">Reference proteome</keyword>
<dbReference type="EMBL" id="PYYB01000002">
    <property type="protein sequence ID" value="PTL56144.1"/>
    <property type="molecule type" value="Genomic_DNA"/>
</dbReference>
<name>A0A2T4UED0_9ACTN</name>